<feature type="compositionally biased region" description="Basic residues" evidence="6">
    <location>
        <begin position="905"/>
        <end position="920"/>
    </location>
</feature>
<proteinExistence type="inferred from homology"/>
<accession>A0A2P6NLV3</accession>
<dbReference type="GO" id="GO:0005524">
    <property type="term" value="F:ATP binding"/>
    <property type="evidence" value="ECO:0007669"/>
    <property type="project" value="UniProtKB-KW"/>
</dbReference>
<dbReference type="InterPro" id="IPR027417">
    <property type="entry name" value="P-loop_NTPase"/>
</dbReference>
<dbReference type="OrthoDB" id="6513042at2759"/>
<evidence type="ECO:0000313" key="9">
    <source>
        <dbReference type="EMBL" id="PRP84909.1"/>
    </source>
</evidence>
<gene>
    <name evidence="9" type="ORF">PROFUN_07563</name>
</gene>
<evidence type="ECO:0000256" key="3">
    <source>
        <dbReference type="ARBA" id="ARBA00022801"/>
    </source>
</evidence>
<feature type="compositionally biased region" description="Basic and acidic residues" evidence="6">
    <location>
        <begin position="948"/>
        <end position="1004"/>
    </location>
</feature>
<protein>
    <recommendedName>
        <fullName evidence="11">AAA+ ATPase domain-containing protein</fullName>
    </recommendedName>
</protein>
<dbReference type="CDD" id="cd18808">
    <property type="entry name" value="SF1_C_Upf1"/>
    <property type="match status" value="1"/>
</dbReference>
<dbReference type="EMBL" id="MDYQ01000054">
    <property type="protein sequence ID" value="PRP84909.1"/>
    <property type="molecule type" value="Genomic_DNA"/>
</dbReference>
<keyword evidence="5" id="KW-0067">ATP-binding</keyword>
<evidence type="ECO:0000313" key="10">
    <source>
        <dbReference type="Proteomes" id="UP000241769"/>
    </source>
</evidence>
<dbReference type="Proteomes" id="UP000241769">
    <property type="component" value="Unassembled WGS sequence"/>
</dbReference>
<evidence type="ECO:0000256" key="4">
    <source>
        <dbReference type="ARBA" id="ARBA00022806"/>
    </source>
</evidence>
<dbReference type="GO" id="GO:0016787">
    <property type="term" value="F:hydrolase activity"/>
    <property type="evidence" value="ECO:0007669"/>
    <property type="project" value="UniProtKB-KW"/>
</dbReference>
<feature type="compositionally biased region" description="Basic residues" evidence="6">
    <location>
        <begin position="765"/>
        <end position="775"/>
    </location>
</feature>
<evidence type="ECO:0008006" key="11">
    <source>
        <dbReference type="Google" id="ProtNLM"/>
    </source>
</evidence>
<sequence>MSTRKTAREIVLEAANRFAPPPPANSSRETIKGIPQVLSHGAAQSQQEYFDKYTSLIQMVLDEENRALHEHLGDDGHKITSHLKASGFILVDLHATEEGSIWNEFLIKFYRERGQPIGFHKFEVGESIIISRMSHRGVSTVENTFDGVISSQGKREIIVSFKNPPKDPQFSSWRMDVGPNFISHDRMMAALHKLKDKPSAEVTTLKNMIMSEDKDIEREASTRSSLFTSSDIHNLPRDFHAWSLNQSQRDTVKKILGRRLSLIQGPPGTGKTHTTVQLVRVLLHILKNKSEGKRVPILCAADTNVAVDNLLEGLCNAKIHCLRIGQTEKIRREYKDNSVEIQVKKHPRWTELRDPGLQASLEREITAEILSSVDVICATCIGSGHPILKERNYPLVIVDESTQATEPATLCPLVRGSEMVVLLGDHFQLPPTVKSAKALEGGLGKSLFQRFVERGVKPFMLQIQYRMHPSIAEFPNRRFYDGKVENGKRQGTDLIGGFPWPSKEPLAFVPITDRDAKSNRMYSKSKVNYGEARVVVRVASNLVSHGNITAKEIGILSPYSGQVEAIRDNLRKYHLNDSITVNTVDGFQGREKEIILFSTVRNNDKKKTHPFKIGFLSDWRRLNVALTRARRGIIVFGNEETLRSNDTWSAWLDWMKEKDSVMTMKEVEGLLGHENERKQRRETVVEHRKVKREKREQEREQEEKGDDTEDTEENVEGAEENADEVPDRSEKDKVEEKHQSEEKKGRERETGKLKGEEKQQIQKKMTTKQKQKTKKAAHEKVLASKETHDRGRERKETHDRVQEKEETHEKAQEKEETQEEVQERKKEETKEEKEETRKEEKRDEGKEEKLENQTEEREERETEDVTDDTHDDDTDTDGSEEDDLDEIVRELEEQERLGREGKGQKVQKSKTKRRRSARARKREERMKQNKRPCQDPSSTSTEPSVVHQAEDKIEEKTEDKIEEKTEDKAEIKTEKTEDTKVEDKVEDKIEDKIEEDKKTEDKTEVKKKRMAVKKSIGGEKKM</sequence>
<evidence type="ECO:0000256" key="2">
    <source>
        <dbReference type="ARBA" id="ARBA00022741"/>
    </source>
</evidence>
<dbReference type="InterPro" id="IPR050534">
    <property type="entry name" value="Coronavir_polyprotein_1ab"/>
</dbReference>
<feature type="compositionally biased region" description="Acidic residues" evidence="6">
    <location>
        <begin position="861"/>
        <end position="885"/>
    </location>
</feature>
<dbReference type="STRING" id="1890364.A0A2P6NLV3"/>
<dbReference type="Pfam" id="PF13086">
    <property type="entry name" value="AAA_11"/>
    <property type="match status" value="2"/>
</dbReference>
<feature type="compositionally biased region" description="Basic and acidic residues" evidence="6">
    <location>
        <begin position="670"/>
        <end position="702"/>
    </location>
</feature>
<feature type="domain" description="DNA2/NAM7 helicase helicase" evidence="7">
    <location>
        <begin position="360"/>
        <end position="435"/>
    </location>
</feature>
<feature type="compositionally biased region" description="Acidic residues" evidence="6">
    <location>
        <begin position="703"/>
        <end position="724"/>
    </location>
</feature>
<keyword evidence="2" id="KW-0547">Nucleotide-binding</keyword>
<keyword evidence="10" id="KW-1185">Reference proteome</keyword>
<dbReference type="SUPFAM" id="SSF52540">
    <property type="entry name" value="P-loop containing nucleoside triphosphate hydrolases"/>
    <property type="match status" value="1"/>
</dbReference>
<dbReference type="InterPro" id="IPR047187">
    <property type="entry name" value="SF1_C_Upf1"/>
</dbReference>
<evidence type="ECO:0000256" key="5">
    <source>
        <dbReference type="ARBA" id="ARBA00022840"/>
    </source>
</evidence>
<feature type="region of interest" description="Disordered" evidence="6">
    <location>
        <begin position="670"/>
        <end position="1022"/>
    </location>
</feature>
<feature type="compositionally biased region" description="Basic and acidic residues" evidence="6">
    <location>
        <begin position="776"/>
        <end position="860"/>
    </location>
</feature>
<feature type="domain" description="DNA2/NAM7 helicase-like C-terminal" evidence="8">
    <location>
        <begin position="444"/>
        <end position="639"/>
    </location>
</feature>
<dbReference type="PANTHER" id="PTHR43788">
    <property type="entry name" value="DNA2/NAM7 HELICASE FAMILY MEMBER"/>
    <property type="match status" value="1"/>
</dbReference>
<evidence type="ECO:0000256" key="1">
    <source>
        <dbReference type="ARBA" id="ARBA00007913"/>
    </source>
</evidence>
<dbReference type="AlphaFoldDB" id="A0A2P6NLV3"/>
<evidence type="ECO:0000259" key="7">
    <source>
        <dbReference type="Pfam" id="PF13086"/>
    </source>
</evidence>
<keyword evidence="4" id="KW-0347">Helicase</keyword>
<dbReference type="PANTHER" id="PTHR43788:SF13">
    <property type="entry name" value="REGULATOR OF NONSENSE TRANSCRIPTS 1"/>
    <property type="match status" value="1"/>
</dbReference>
<reference evidence="9 10" key="1">
    <citation type="journal article" date="2018" name="Genome Biol. Evol.">
        <title>Multiple Roots of Fruiting Body Formation in Amoebozoa.</title>
        <authorList>
            <person name="Hillmann F."/>
            <person name="Forbes G."/>
            <person name="Novohradska S."/>
            <person name="Ferling I."/>
            <person name="Riege K."/>
            <person name="Groth M."/>
            <person name="Westermann M."/>
            <person name="Marz M."/>
            <person name="Spaller T."/>
            <person name="Winckler T."/>
            <person name="Schaap P."/>
            <person name="Glockner G."/>
        </authorList>
    </citation>
    <scope>NUCLEOTIDE SEQUENCE [LARGE SCALE GENOMIC DNA]</scope>
    <source>
        <strain evidence="9 10">Jena</strain>
    </source>
</reference>
<dbReference type="Gene3D" id="3.40.50.300">
    <property type="entry name" value="P-loop containing nucleotide triphosphate hydrolases"/>
    <property type="match status" value="2"/>
</dbReference>
<dbReference type="FunFam" id="3.40.50.300:FF:000326">
    <property type="entry name" value="P-loop containing nucleoside triphosphate hydrolase"/>
    <property type="match status" value="1"/>
</dbReference>
<evidence type="ECO:0000256" key="6">
    <source>
        <dbReference type="SAM" id="MobiDB-lite"/>
    </source>
</evidence>
<dbReference type="InParanoid" id="A0A2P6NLV3"/>
<comment type="caution">
    <text evidence="9">The sequence shown here is derived from an EMBL/GenBank/DDBJ whole genome shotgun (WGS) entry which is preliminary data.</text>
</comment>
<name>A0A2P6NLV3_9EUKA</name>
<dbReference type="Pfam" id="PF13087">
    <property type="entry name" value="AAA_12"/>
    <property type="match status" value="1"/>
</dbReference>
<comment type="similarity">
    <text evidence="1">Belongs to the DNA2/NAM7 helicase family.</text>
</comment>
<dbReference type="GO" id="GO:0043139">
    <property type="term" value="F:5'-3' DNA helicase activity"/>
    <property type="evidence" value="ECO:0007669"/>
    <property type="project" value="TreeGrafter"/>
</dbReference>
<keyword evidence="3" id="KW-0378">Hydrolase</keyword>
<organism evidence="9 10">
    <name type="scientific">Planoprotostelium fungivorum</name>
    <dbReference type="NCBI Taxonomy" id="1890364"/>
    <lineage>
        <taxon>Eukaryota</taxon>
        <taxon>Amoebozoa</taxon>
        <taxon>Evosea</taxon>
        <taxon>Variosea</taxon>
        <taxon>Cavosteliida</taxon>
        <taxon>Cavosteliaceae</taxon>
        <taxon>Planoprotostelium</taxon>
    </lineage>
</organism>
<feature type="domain" description="DNA2/NAM7 helicase helicase" evidence="7">
    <location>
        <begin position="244"/>
        <end position="347"/>
    </location>
</feature>
<dbReference type="InterPro" id="IPR041677">
    <property type="entry name" value="DNA2/NAM7_AAA_11"/>
</dbReference>
<feature type="compositionally biased region" description="Basic and acidic residues" evidence="6">
    <location>
        <begin position="725"/>
        <end position="760"/>
    </location>
</feature>
<feature type="compositionally biased region" description="Basic and acidic residues" evidence="6">
    <location>
        <begin position="886"/>
        <end position="903"/>
    </location>
</feature>
<dbReference type="InterPro" id="IPR041679">
    <property type="entry name" value="DNA2/NAM7-like_C"/>
</dbReference>
<evidence type="ECO:0000259" key="8">
    <source>
        <dbReference type="Pfam" id="PF13087"/>
    </source>
</evidence>
<dbReference type="GO" id="GO:0005694">
    <property type="term" value="C:chromosome"/>
    <property type="evidence" value="ECO:0007669"/>
    <property type="project" value="UniProtKB-ARBA"/>
</dbReference>